<dbReference type="Gene3D" id="1.10.10.10">
    <property type="entry name" value="Winged helix-like DNA-binding domain superfamily/Winged helix DNA-binding domain"/>
    <property type="match status" value="1"/>
</dbReference>
<evidence type="ECO:0000256" key="6">
    <source>
        <dbReference type="ARBA" id="ARBA00023163"/>
    </source>
</evidence>
<dbReference type="GO" id="GO:0006367">
    <property type="term" value="P:transcription initiation at RNA polymerase II promoter"/>
    <property type="evidence" value="ECO:0007669"/>
    <property type="project" value="InterPro"/>
</dbReference>
<evidence type="ECO:0000259" key="11">
    <source>
        <dbReference type="Pfam" id="PF02270"/>
    </source>
</evidence>
<evidence type="ECO:0000256" key="9">
    <source>
        <dbReference type="ARBA" id="ARBA00081863"/>
    </source>
</evidence>
<reference evidence="13 14" key="1">
    <citation type="journal article" date="2015" name="Genome Biol. Evol.">
        <title>Phylogenomic analyses indicate that early fungi evolved digesting cell walls of algal ancestors of land plants.</title>
        <authorList>
            <person name="Chang Y."/>
            <person name="Wang S."/>
            <person name="Sekimoto S."/>
            <person name="Aerts A.L."/>
            <person name="Choi C."/>
            <person name="Clum A."/>
            <person name="LaButti K.M."/>
            <person name="Lindquist E.A."/>
            <person name="Yee Ngan C."/>
            <person name="Ohm R.A."/>
            <person name="Salamov A.A."/>
            <person name="Grigoriev I.V."/>
            <person name="Spatafora J.W."/>
            <person name="Berbee M.L."/>
        </authorList>
    </citation>
    <scope>NUCLEOTIDE SEQUENCE [LARGE SCALE GENOMIC DNA]</scope>
    <source>
        <strain evidence="13 14">NRRL 28638</strain>
    </source>
</reference>
<feature type="compositionally biased region" description="Low complexity" evidence="10">
    <location>
        <begin position="267"/>
        <end position="276"/>
    </location>
</feature>
<protein>
    <recommendedName>
        <fullName evidence="3">Transcription initiation factor IIF subunit beta</fullName>
    </recommendedName>
    <alternativeName>
        <fullName evidence="9">TFIIF medium subunit</fullName>
    </alternativeName>
    <alternativeName>
        <fullName evidence="8">TFIIF-beta</fullName>
    </alternativeName>
</protein>
<evidence type="ECO:0000313" key="13">
    <source>
        <dbReference type="EMBL" id="KXN73398.1"/>
    </source>
</evidence>
<evidence type="ECO:0000256" key="3">
    <source>
        <dbReference type="ARBA" id="ARBA00021453"/>
    </source>
</evidence>
<dbReference type="SUPFAM" id="SSF46785">
    <property type="entry name" value="Winged helix' DNA-binding domain"/>
    <property type="match status" value="1"/>
</dbReference>
<sequence>MNNHHHNNHNNSYNDGSDDELIEVNDFRIEDAEKKLIVMKVPEFLYDYWFSANRNKDDYLGNFRFYKQSEEQEENGTYLELTKGNHRLPPHYTVNINTINVNPPYIFREGRDPTTATIVGKVAHESVASAMDGPEYSRIIREQGSNARNQGNIQVLMPNELPFAQPLTSNDKFDAFGNMSKAAKTGVDGKATRMSQSELHQLLFKLFQEYDYWTLKGLIESTNQPVNYLKEVLNQLCIFHKSGPYMHNYELKLEYKNKNQDNDLPRKTPGGKTPTTSGQGDVSDYSDSGNVLEDSFDDIG</sequence>
<name>A0A137PEH2_CONC2</name>
<feature type="non-terminal residue" evidence="13">
    <location>
        <position position="300"/>
    </location>
</feature>
<feature type="region of interest" description="Disordered" evidence="10">
    <location>
        <begin position="259"/>
        <end position="300"/>
    </location>
</feature>
<evidence type="ECO:0000256" key="10">
    <source>
        <dbReference type="SAM" id="MobiDB-lite"/>
    </source>
</evidence>
<evidence type="ECO:0000256" key="8">
    <source>
        <dbReference type="ARBA" id="ARBA00081473"/>
    </source>
</evidence>
<evidence type="ECO:0000313" key="14">
    <source>
        <dbReference type="Proteomes" id="UP000070444"/>
    </source>
</evidence>
<accession>A0A137PEH2</accession>
<comment type="similarity">
    <text evidence="2">Belongs to the TFIIF beta subunit family.</text>
</comment>
<gene>
    <name evidence="13" type="ORF">CONCODRAFT_77360</name>
</gene>
<evidence type="ECO:0000256" key="5">
    <source>
        <dbReference type="ARBA" id="ARBA00023125"/>
    </source>
</evidence>
<feature type="compositionally biased region" description="Polar residues" evidence="10">
    <location>
        <begin position="277"/>
        <end position="289"/>
    </location>
</feature>
<feature type="domain" description="TFIIF beta subunit N-terminal" evidence="12">
    <location>
        <begin position="35"/>
        <end position="126"/>
    </location>
</feature>
<dbReference type="GO" id="GO:0005674">
    <property type="term" value="C:transcription factor TFIIF complex"/>
    <property type="evidence" value="ECO:0007669"/>
    <property type="project" value="InterPro"/>
</dbReference>
<keyword evidence="7" id="KW-0539">Nucleus</keyword>
<evidence type="ECO:0000256" key="1">
    <source>
        <dbReference type="ARBA" id="ARBA00004123"/>
    </source>
</evidence>
<dbReference type="FunFam" id="1.10.10.10:FF:000035">
    <property type="entry name" value="General transcription factor IIF subunit 2"/>
    <property type="match status" value="1"/>
</dbReference>
<dbReference type="InterPro" id="IPR003196">
    <property type="entry name" value="TFIIF_beta"/>
</dbReference>
<dbReference type="SUPFAM" id="SSF50916">
    <property type="entry name" value="Rap30/74 interaction domains"/>
    <property type="match status" value="1"/>
</dbReference>
<evidence type="ECO:0000256" key="7">
    <source>
        <dbReference type="ARBA" id="ARBA00023242"/>
    </source>
</evidence>
<dbReference type="EMBL" id="KQ964437">
    <property type="protein sequence ID" value="KXN73398.1"/>
    <property type="molecule type" value="Genomic_DNA"/>
</dbReference>
<dbReference type="OrthoDB" id="26094at2759"/>
<dbReference type="Pfam" id="PF17683">
    <property type="entry name" value="TFIIF_beta_N"/>
    <property type="match status" value="1"/>
</dbReference>
<dbReference type="InterPro" id="IPR036390">
    <property type="entry name" value="WH_DNA-bd_sf"/>
</dbReference>
<dbReference type="Pfam" id="PF02270">
    <property type="entry name" value="TFIIF_beta"/>
    <property type="match status" value="1"/>
</dbReference>
<dbReference type="InterPro" id="IPR036388">
    <property type="entry name" value="WH-like_DNA-bd_sf"/>
</dbReference>
<dbReference type="PANTHER" id="PTHR10445:SF0">
    <property type="entry name" value="GENERAL TRANSCRIPTION FACTOR IIF SUBUNIT 2"/>
    <property type="match status" value="1"/>
</dbReference>
<dbReference type="AlphaFoldDB" id="A0A137PEH2"/>
<dbReference type="PANTHER" id="PTHR10445">
    <property type="entry name" value="GENERAL TRANSCRIPTION FACTOR IIF SUBUNIT 2"/>
    <property type="match status" value="1"/>
</dbReference>
<keyword evidence="5" id="KW-0238">DNA-binding</keyword>
<keyword evidence="14" id="KW-1185">Reference proteome</keyword>
<dbReference type="STRING" id="796925.A0A137PEH2"/>
<dbReference type="GO" id="GO:0003677">
    <property type="term" value="F:DNA binding"/>
    <property type="evidence" value="ECO:0007669"/>
    <property type="project" value="UniProtKB-KW"/>
</dbReference>
<keyword evidence="4" id="KW-0805">Transcription regulation</keyword>
<proteinExistence type="inferred from homology"/>
<comment type="subcellular location">
    <subcellularLocation>
        <location evidence="1">Nucleus</location>
    </subcellularLocation>
</comment>
<dbReference type="InterPro" id="IPR040504">
    <property type="entry name" value="TFIIF_beta_N"/>
</dbReference>
<dbReference type="InterPro" id="IPR040450">
    <property type="entry name" value="TFIIF_beta_HTH"/>
</dbReference>
<dbReference type="Proteomes" id="UP000070444">
    <property type="component" value="Unassembled WGS sequence"/>
</dbReference>
<evidence type="ECO:0000259" key="12">
    <source>
        <dbReference type="Pfam" id="PF17683"/>
    </source>
</evidence>
<evidence type="ECO:0000256" key="4">
    <source>
        <dbReference type="ARBA" id="ARBA00023015"/>
    </source>
</evidence>
<dbReference type="InterPro" id="IPR011039">
    <property type="entry name" value="TFIIF_interaction"/>
</dbReference>
<feature type="domain" description="TFIIF beta subunit HTH" evidence="11">
    <location>
        <begin position="192"/>
        <end position="256"/>
    </location>
</feature>
<keyword evidence="6" id="KW-0804">Transcription</keyword>
<organism evidence="13 14">
    <name type="scientific">Conidiobolus coronatus (strain ATCC 28846 / CBS 209.66 / NRRL 28638)</name>
    <name type="common">Delacroixia coronata</name>
    <dbReference type="NCBI Taxonomy" id="796925"/>
    <lineage>
        <taxon>Eukaryota</taxon>
        <taxon>Fungi</taxon>
        <taxon>Fungi incertae sedis</taxon>
        <taxon>Zoopagomycota</taxon>
        <taxon>Entomophthoromycotina</taxon>
        <taxon>Entomophthoromycetes</taxon>
        <taxon>Entomophthorales</taxon>
        <taxon>Ancylistaceae</taxon>
        <taxon>Conidiobolus</taxon>
    </lineage>
</organism>
<evidence type="ECO:0000256" key="2">
    <source>
        <dbReference type="ARBA" id="ARBA00009543"/>
    </source>
</evidence>